<evidence type="ECO:0000256" key="1">
    <source>
        <dbReference type="ARBA" id="ARBA00001926"/>
    </source>
</evidence>
<evidence type="ECO:0000256" key="3">
    <source>
        <dbReference type="ARBA" id="ARBA00022448"/>
    </source>
</evidence>
<keyword evidence="9" id="KW-1133">Transmembrane helix</keyword>
<keyword evidence="12" id="KW-1185">Reference proteome</keyword>
<dbReference type="Proteomes" id="UP000027284">
    <property type="component" value="Unassembled WGS sequence"/>
</dbReference>
<evidence type="ECO:0000256" key="5">
    <source>
        <dbReference type="ARBA" id="ARBA00022723"/>
    </source>
</evidence>
<keyword evidence="4" id="KW-0349">Heme</keyword>
<keyword evidence="9" id="KW-0812">Transmembrane</keyword>
<dbReference type="RefSeq" id="WP_038047662.1">
    <property type="nucleotide sequence ID" value="NZ_JMFG01000008.1"/>
</dbReference>
<comment type="cofactor">
    <cofactor evidence="1">
        <name>heme c</name>
        <dbReference type="ChEBI" id="CHEBI:61717"/>
    </cofactor>
</comment>
<dbReference type="STRING" id="1312852.EG19_11805"/>
<reference evidence="11 12" key="1">
    <citation type="submission" date="2014-04" db="EMBL/GenBank/DDBJ databases">
        <title>The Genome Sequence of Thermoanaerobaculum aquaticum MP-01, The First Cultivated Group 23 Acidobacterium.</title>
        <authorList>
            <person name="Stamps B.W."/>
            <person name="Losey N.A."/>
            <person name="Lawson P.A."/>
            <person name="Stevenson B.S."/>
        </authorList>
    </citation>
    <scope>NUCLEOTIDE SEQUENCE [LARGE SCALE GENOMIC DNA]</scope>
    <source>
        <strain evidence="11 12">MP-01</strain>
    </source>
</reference>
<organism evidence="11 12">
    <name type="scientific">Thermoanaerobaculum aquaticum</name>
    <dbReference type="NCBI Taxonomy" id="1312852"/>
    <lineage>
        <taxon>Bacteria</taxon>
        <taxon>Pseudomonadati</taxon>
        <taxon>Acidobacteriota</taxon>
        <taxon>Thermoanaerobaculia</taxon>
        <taxon>Thermoanaerobaculales</taxon>
        <taxon>Thermoanaerobaculaceae</taxon>
        <taxon>Thermoanaerobaculum</taxon>
    </lineage>
</organism>
<evidence type="ECO:0000256" key="2">
    <source>
        <dbReference type="ARBA" id="ARBA00004196"/>
    </source>
</evidence>
<evidence type="ECO:0000256" key="7">
    <source>
        <dbReference type="ARBA" id="ARBA00022982"/>
    </source>
</evidence>
<comment type="subcellular location">
    <subcellularLocation>
        <location evidence="2">Cell envelope</location>
    </subcellularLocation>
</comment>
<dbReference type="GO" id="GO:0016491">
    <property type="term" value="F:oxidoreductase activity"/>
    <property type="evidence" value="ECO:0007669"/>
    <property type="project" value="TreeGrafter"/>
</dbReference>
<dbReference type="Gene3D" id="1.10.3820.10">
    <property type="entry name" value="Di-heme elbow motif domain"/>
    <property type="match status" value="1"/>
</dbReference>
<keyword evidence="9" id="KW-0472">Membrane</keyword>
<keyword evidence="8" id="KW-0408">Iron</keyword>
<keyword evidence="6" id="KW-0732">Signal</keyword>
<evidence type="ECO:0000256" key="6">
    <source>
        <dbReference type="ARBA" id="ARBA00022729"/>
    </source>
</evidence>
<dbReference type="EMBL" id="JMFG01000008">
    <property type="protein sequence ID" value="KDA54393.1"/>
    <property type="molecule type" value="Genomic_DNA"/>
</dbReference>
<dbReference type="OrthoDB" id="112601at2"/>
<dbReference type="CDD" id="cd08168">
    <property type="entry name" value="Cytochrom_C3"/>
    <property type="match status" value="2"/>
</dbReference>
<name>A0A062XUA5_9BACT</name>
<keyword evidence="7" id="KW-0249">Electron transport</keyword>
<evidence type="ECO:0000259" key="10">
    <source>
        <dbReference type="Pfam" id="PF14537"/>
    </source>
</evidence>
<dbReference type="SUPFAM" id="SSF48695">
    <property type="entry name" value="Multiheme cytochromes"/>
    <property type="match status" value="2"/>
</dbReference>
<dbReference type="AlphaFoldDB" id="A0A062XUA5"/>
<feature type="transmembrane region" description="Helical" evidence="9">
    <location>
        <begin position="20"/>
        <end position="40"/>
    </location>
</feature>
<dbReference type="InterPro" id="IPR038266">
    <property type="entry name" value="NapC/NirT_cytc_sf"/>
</dbReference>
<evidence type="ECO:0000256" key="4">
    <source>
        <dbReference type="ARBA" id="ARBA00022617"/>
    </source>
</evidence>
<feature type="domain" description="Tetrahaem cytochrome" evidence="10">
    <location>
        <begin position="211"/>
        <end position="291"/>
    </location>
</feature>
<evidence type="ECO:0000313" key="11">
    <source>
        <dbReference type="EMBL" id="KDA54393.1"/>
    </source>
</evidence>
<dbReference type="GO" id="GO:0046872">
    <property type="term" value="F:metal ion binding"/>
    <property type="evidence" value="ECO:0007669"/>
    <property type="project" value="UniProtKB-KW"/>
</dbReference>
<dbReference type="Gene3D" id="3.90.10.10">
    <property type="entry name" value="Cytochrome C3"/>
    <property type="match status" value="2"/>
</dbReference>
<dbReference type="PANTHER" id="PTHR35038:SF6">
    <property type="entry name" value="SURFACE LOCALIZED DECAHEME CYTOCHROME C LIPOPROTEIN"/>
    <property type="match status" value="1"/>
</dbReference>
<comment type="caution">
    <text evidence="11">The sequence shown here is derived from an EMBL/GenBank/DDBJ whole genome shotgun (WGS) entry which is preliminary data.</text>
</comment>
<dbReference type="PANTHER" id="PTHR35038">
    <property type="entry name" value="DISSIMILATORY SULFITE REDUCTASE SIRA"/>
    <property type="match status" value="1"/>
</dbReference>
<keyword evidence="3" id="KW-0813">Transport</keyword>
<gene>
    <name evidence="11" type="ORF">EG19_11805</name>
</gene>
<accession>A0A062XUA5</accession>
<keyword evidence="5" id="KW-0479">Metal-binding</keyword>
<dbReference type="Pfam" id="PF14537">
    <property type="entry name" value="Cytochrom_c3_2"/>
    <property type="match status" value="1"/>
</dbReference>
<dbReference type="InterPro" id="IPR051829">
    <property type="entry name" value="Multiheme_Cytochr_ET"/>
</dbReference>
<dbReference type="InterPro" id="IPR012286">
    <property type="entry name" value="Tetrahaem_cytochrome"/>
</dbReference>
<evidence type="ECO:0000256" key="8">
    <source>
        <dbReference type="ARBA" id="ARBA00023004"/>
    </source>
</evidence>
<dbReference type="GO" id="GO:0030313">
    <property type="term" value="C:cell envelope"/>
    <property type="evidence" value="ECO:0007669"/>
    <property type="project" value="UniProtKB-SubCell"/>
</dbReference>
<sequence length="652" mass="72075">MRHLLLAIWEGIIEHRRALLLLLAWIAAVVFVFHAVFFFASSSSSLCESCHIMKPYVEMWRQSTHRDVACVYCHTEYRYVLSRTYLKYALGIYTTQLRAEVPDGRCLACHEKQNLDTDKVFLKDIHFSHQDHLGEMRRGKRLHCTSCHSGLVMGETEAATHVGVDEAVCFTCHFKGAEQGQAVTGCLVCHGPPKVVVTHQGFQFDHGTYLQRGVRCETCHTEVTRGDANVPVERCAACHVSRAEAIGDSQRIHEIHLRKHAIDCKRCHNRMEHGKIAMAAALGERCENCHKPEHTAQEQMYVGIGGKGVPDMPSTMFLARVACDSCHAEPGSDPRVGAEKLRASCVHCHGAGYDRMVDDWIRELGELRGLVERALAQAENNVTRMGTRGQQYRRGLEEAWHNVRFVTRGHGEHNVRYAVELLRYALEQARRVPGVAVPSSPILASESGYCRVCHSTSHLALRLEFANMGFEHSRHLGAGLSCDSCHSVEEHGKTTIVAEGCMSCHHSPKQAQPCSRCHQAQASLAAGEAVGTGFKGDPDPMAAAGVECSGCHDLKRQEPLVASVQKACVSCHEEGYDAMLVEWINEDQNRLQELAVLLAKAKAAKVNPEALREAEALYNALLKAKGVHNMDLAAKAAARIRSLVGQAIPTSR</sequence>
<protein>
    <recommendedName>
        <fullName evidence="10">Tetrahaem cytochrome domain-containing protein</fullName>
    </recommendedName>
</protein>
<dbReference type="InterPro" id="IPR036280">
    <property type="entry name" value="Multihaem_cyt_sf"/>
</dbReference>
<evidence type="ECO:0000256" key="9">
    <source>
        <dbReference type="SAM" id="Phobius"/>
    </source>
</evidence>
<proteinExistence type="predicted"/>
<evidence type="ECO:0000313" key="12">
    <source>
        <dbReference type="Proteomes" id="UP000027284"/>
    </source>
</evidence>